<dbReference type="SUPFAM" id="SSF56300">
    <property type="entry name" value="Metallo-dependent phosphatases"/>
    <property type="match status" value="1"/>
</dbReference>
<dbReference type="Proteomes" id="UP001596472">
    <property type="component" value="Unassembled WGS sequence"/>
</dbReference>
<organism evidence="2 3">
    <name type="scientific">Haloferula chungangensis</name>
    <dbReference type="NCBI Taxonomy" id="1048331"/>
    <lineage>
        <taxon>Bacteria</taxon>
        <taxon>Pseudomonadati</taxon>
        <taxon>Verrucomicrobiota</taxon>
        <taxon>Verrucomicrobiia</taxon>
        <taxon>Verrucomicrobiales</taxon>
        <taxon>Verrucomicrobiaceae</taxon>
        <taxon>Haloferula</taxon>
    </lineage>
</organism>
<protein>
    <submittedName>
        <fullName evidence="2">Ligase-associated DNA damage response endonuclease PdeM</fullName>
        <ecNumber evidence="2">3.1.-.-</ecNumber>
    </submittedName>
</protein>
<dbReference type="NCBIfam" id="TIGR04123">
    <property type="entry name" value="P_estr_lig_assc"/>
    <property type="match status" value="1"/>
</dbReference>
<keyword evidence="2" id="KW-0540">Nuclease</keyword>
<dbReference type="EC" id="3.1.-.-" evidence="2"/>
<sequence length="225" mass="25040">MSETPLRIDFQGEELHLHPQGVIWWTATRTLILSDVHLGKSATFRSHGLPVPEGETLDDLRRITQLVSRFQAESLIIVGDFFHSSISLTDQFKTTLNQWLTELPSEVVLIVGNHDPSARKLTDFPLLRATPAYQRRALHFVHDPSDAPPDSPTITGHLHPLCRIGTQAGPAIRVRCFLLSGPILTLPAFGTFTSGNLVRQFPGPHRLFPIIGKLVCHHPQNSHPS</sequence>
<accession>A0ABW2L650</accession>
<dbReference type="GO" id="GO:0016874">
    <property type="term" value="F:ligase activity"/>
    <property type="evidence" value="ECO:0007669"/>
    <property type="project" value="UniProtKB-KW"/>
</dbReference>
<dbReference type="PANTHER" id="PTHR39323:SF1">
    <property type="entry name" value="BLR1149 PROTEIN"/>
    <property type="match status" value="1"/>
</dbReference>
<dbReference type="InterPro" id="IPR004843">
    <property type="entry name" value="Calcineurin-like_PHP"/>
</dbReference>
<gene>
    <name evidence="2" type="primary">pdeM</name>
    <name evidence="2" type="ORF">ACFQY0_11615</name>
</gene>
<name>A0ABW2L650_9BACT</name>
<keyword evidence="3" id="KW-1185">Reference proteome</keyword>
<dbReference type="Gene3D" id="3.60.21.10">
    <property type="match status" value="1"/>
</dbReference>
<evidence type="ECO:0000259" key="1">
    <source>
        <dbReference type="Pfam" id="PF00149"/>
    </source>
</evidence>
<comment type="caution">
    <text evidence="2">The sequence shown here is derived from an EMBL/GenBank/DDBJ whole genome shotgun (WGS) entry which is preliminary data.</text>
</comment>
<dbReference type="GO" id="GO:0016787">
    <property type="term" value="F:hydrolase activity"/>
    <property type="evidence" value="ECO:0007669"/>
    <property type="project" value="UniProtKB-KW"/>
</dbReference>
<dbReference type="RefSeq" id="WP_379712492.1">
    <property type="nucleotide sequence ID" value="NZ_JBHTBS010000005.1"/>
</dbReference>
<evidence type="ECO:0000313" key="2">
    <source>
        <dbReference type="EMBL" id="MFC7337827.1"/>
    </source>
</evidence>
<reference evidence="3" key="1">
    <citation type="journal article" date="2019" name="Int. J. Syst. Evol. Microbiol.">
        <title>The Global Catalogue of Microorganisms (GCM) 10K type strain sequencing project: providing services to taxonomists for standard genome sequencing and annotation.</title>
        <authorList>
            <consortium name="The Broad Institute Genomics Platform"/>
            <consortium name="The Broad Institute Genome Sequencing Center for Infectious Disease"/>
            <person name="Wu L."/>
            <person name="Ma J."/>
        </authorList>
    </citation>
    <scope>NUCLEOTIDE SEQUENCE [LARGE SCALE GENOMIC DNA]</scope>
    <source>
        <strain evidence="3">CGMCC 4.1467</strain>
    </source>
</reference>
<evidence type="ECO:0000313" key="3">
    <source>
        <dbReference type="Proteomes" id="UP001596472"/>
    </source>
</evidence>
<dbReference type="InterPro" id="IPR026336">
    <property type="entry name" value="PdeM-like"/>
</dbReference>
<dbReference type="InterPro" id="IPR024173">
    <property type="entry name" value="Pesterase_MJ0037-like"/>
</dbReference>
<dbReference type="PIRSF" id="PIRSF000887">
    <property type="entry name" value="Pesterase_MJ0037"/>
    <property type="match status" value="1"/>
</dbReference>
<dbReference type="Pfam" id="PF00149">
    <property type="entry name" value="Metallophos"/>
    <property type="match status" value="1"/>
</dbReference>
<proteinExistence type="predicted"/>
<keyword evidence="2" id="KW-0255">Endonuclease</keyword>
<dbReference type="PANTHER" id="PTHR39323">
    <property type="entry name" value="BLR1149 PROTEIN"/>
    <property type="match status" value="1"/>
</dbReference>
<feature type="domain" description="Calcineurin-like phosphoesterase" evidence="1">
    <location>
        <begin position="29"/>
        <end position="135"/>
    </location>
</feature>
<keyword evidence="2" id="KW-0378">Hydrolase</keyword>
<keyword evidence="2" id="KW-0436">Ligase</keyword>
<dbReference type="EMBL" id="JBHTBS010000005">
    <property type="protein sequence ID" value="MFC7337827.1"/>
    <property type="molecule type" value="Genomic_DNA"/>
</dbReference>
<dbReference type="GO" id="GO:0004519">
    <property type="term" value="F:endonuclease activity"/>
    <property type="evidence" value="ECO:0007669"/>
    <property type="project" value="UniProtKB-KW"/>
</dbReference>
<dbReference type="InterPro" id="IPR029052">
    <property type="entry name" value="Metallo-depent_PP-like"/>
</dbReference>